<accession>A0A1J4V4W4</accession>
<feature type="domain" description="bAvd-like" evidence="1">
    <location>
        <begin position="1"/>
        <end position="88"/>
    </location>
</feature>
<dbReference type="Proteomes" id="UP000185769">
    <property type="component" value="Unassembled WGS sequence"/>
</dbReference>
<dbReference type="CDD" id="cd16376">
    <property type="entry name" value="Avd_like"/>
    <property type="match status" value="1"/>
</dbReference>
<dbReference type="InterPro" id="IPR055360">
    <property type="entry name" value="bAvd"/>
</dbReference>
<evidence type="ECO:0000313" key="3">
    <source>
        <dbReference type="Proteomes" id="UP000185769"/>
    </source>
</evidence>
<comment type="caution">
    <text evidence="2">The sequence shown here is derived from an EMBL/GenBank/DDBJ whole genome shotgun (WGS) entry which is preliminary data.</text>
</comment>
<dbReference type="Gene3D" id="1.20.1440.60">
    <property type="entry name" value="23S rRNA-intervening sequence"/>
    <property type="match status" value="1"/>
</dbReference>
<name>A0A1J4V4W4_9BACT</name>
<evidence type="ECO:0000259" key="1">
    <source>
        <dbReference type="Pfam" id="PF22296"/>
    </source>
</evidence>
<dbReference type="Pfam" id="PF22296">
    <property type="entry name" value="bAvd"/>
    <property type="match status" value="1"/>
</dbReference>
<organism evidence="2 3">
    <name type="scientific">Candidatus Nomurabacteria bacterium CG1_02_31_12</name>
    <dbReference type="NCBI Taxonomy" id="1805280"/>
    <lineage>
        <taxon>Bacteria</taxon>
        <taxon>Candidatus Nomuraibacteriota</taxon>
    </lineage>
</organism>
<dbReference type="AlphaFoldDB" id="A0A1J4V4W4"/>
<proteinExistence type="predicted"/>
<evidence type="ECO:0000313" key="2">
    <source>
        <dbReference type="EMBL" id="OIO29335.1"/>
    </source>
</evidence>
<reference evidence="2 3" key="1">
    <citation type="journal article" date="2016" name="Environ. Microbiol.">
        <title>Genomic resolution of a cold subsurface aquifer community provides metabolic insights for novel microbes adapted to high CO concentrations.</title>
        <authorList>
            <person name="Probst A.J."/>
            <person name="Castelle C.J."/>
            <person name="Singh A."/>
            <person name="Brown C.T."/>
            <person name="Anantharaman K."/>
            <person name="Sharon I."/>
            <person name="Hug L.A."/>
            <person name="Burstein D."/>
            <person name="Emerson J.B."/>
            <person name="Thomas B.C."/>
            <person name="Banfield J.F."/>
        </authorList>
    </citation>
    <scope>NUCLEOTIDE SEQUENCE [LARGE SCALE GENOMIC DNA]</scope>
    <source>
        <strain evidence="2">CG1_02_31_12</strain>
    </source>
</reference>
<dbReference type="InterPro" id="IPR036583">
    <property type="entry name" value="23S_rRNA_IVS_sf"/>
</dbReference>
<sequence length="102" mass="11871">MPRTARYTTGARIKNHFLDLLELIYKAYYASLENKSGKIVECISKNDIIKYLLQIAFENKFVKEKEYLELSSKLQEVGKILGGWKNSVETKLNKNLLQNSKR</sequence>
<gene>
    <name evidence="2" type="ORF">AUJ22_01525</name>
</gene>
<protein>
    <recommendedName>
        <fullName evidence="1">bAvd-like domain-containing protein</fullName>
    </recommendedName>
</protein>
<dbReference type="EMBL" id="MNVM01000026">
    <property type="protein sequence ID" value="OIO29335.1"/>
    <property type="molecule type" value="Genomic_DNA"/>
</dbReference>
<dbReference type="STRING" id="1805280.AUJ22_01525"/>